<reference evidence="2 3" key="1">
    <citation type="submission" date="2015-05" db="EMBL/GenBank/DDBJ databases">
        <title>A genomic and transcriptomic approach to investigate the blue pigment phenotype in Pseudomonas fluorescens.</title>
        <authorList>
            <person name="Andreani N.A."/>
            <person name="Cardazzo B."/>
        </authorList>
    </citation>
    <scope>NUCLEOTIDE SEQUENCE [LARGE SCALE GENOMIC DNA]</scope>
    <source>
        <strain evidence="2 3">Ps_22</strain>
    </source>
</reference>
<dbReference type="EMBL" id="LCYA01000308">
    <property type="protein sequence ID" value="KWV71461.1"/>
    <property type="molecule type" value="Genomic_DNA"/>
</dbReference>
<dbReference type="AlphaFoldDB" id="A0A109KLI6"/>
<dbReference type="Pfam" id="PF19865">
    <property type="entry name" value="DUF6338"/>
    <property type="match status" value="1"/>
</dbReference>
<gene>
    <name evidence="2" type="ORF">PFLmoz3_06237</name>
</gene>
<feature type="transmembrane region" description="Helical" evidence="1">
    <location>
        <begin position="12"/>
        <end position="29"/>
    </location>
</feature>
<proteinExistence type="predicted"/>
<comment type="caution">
    <text evidence="2">The sequence shown here is derived from an EMBL/GenBank/DDBJ whole genome shotgun (WGS) entry which is preliminary data.</text>
</comment>
<sequence length="199" mass="22233">MEEATKELLPTLQLLLPGFLATIIFYWFADVPKPSQFERILQALVCTPIINLLVGAIGWTLIFTGQFVSVGVWKESNIIYYSICTSLVFGTLLAFACNKDIFFSLARKLKITSKASHSSHIHVFRKYGEVAAVLQLNDGRRIMGYIAAHPSTDPGSFYLLDEPHWLNGSDIFKCEGTASFMINADKVNWVEFTQGESNG</sequence>
<feature type="transmembrane region" description="Helical" evidence="1">
    <location>
        <begin position="41"/>
        <end position="63"/>
    </location>
</feature>
<evidence type="ECO:0000313" key="3">
    <source>
        <dbReference type="Proteomes" id="UP000061348"/>
    </source>
</evidence>
<accession>A0A109KLI6</accession>
<keyword evidence="1" id="KW-0472">Membrane</keyword>
<keyword evidence="1" id="KW-1133">Transmembrane helix</keyword>
<evidence type="ECO:0000256" key="1">
    <source>
        <dbReference type="SAM" id="Phobius"/>
    </source>
</evidence>
<dbReference type="Proteomes" id="UP000061348">
    <property type="component" value="Unassembled WGS sequence"/>
</dbReference>
<dbReference type="PATRIC" id="fig|294.194.peg.6941"/>
<feature type="transmembrane region" description="Helical" evidence="1">
    <location>
        <begin position="78"/>
        <end position="98"/>
    </location>
</feature>
<evidence type="ECO:0000313" key="2">
    <source>
        <dbReference type="EMBL" id="KWV71461.1"/>
    </source>
</evidence>
<dbReference type="InterPro" id="IPR045919">
    <property type="entry name" value="DUF6338"/>
</dbReference>
<protein>
    <submittedName>
        <fullName evidence="2">Uncharacterized protein</fullName>
    </submittedName>
</protein>
<name>A0A109KLI6_PSEFL</name>
<organism evidence="2 3">
    <name type="scientific">Pseudomonas fluorescens</name>
    <dbReference type="NCBI Taxonomy" id="294"/>
    <lineage>
        <taxon>Bacteria</taxon>
        <taxon>Pseudomonadati</taxon>
        <taxon>Pseudomonadota</taxon>
        <taxon>Gammaproteobacteria</taxon>
        <taxon>Pseudomonadales</taxon>
        <taxon>Pseudomonadaceae</taxon>
        <taxon>Pseudomonas</taxon>
    </lineage>
</organism>
<keyword evidence="1" id="KW-0812">Transmembrane</keyword>